<evidence type="ECO:0000256" key="2">
    <source>
        <dbReference type="ARBA" id="ARBA00022679"/>
    </source>
</evidence>
<keyword evidence="7" id="KW-1185">Reference proteome</keyword>
<dbReference type="Pfam" id="PF00551">
    <property type="entry name" value="Formyl_trans_N"/>
    <property type="match status" value="1"/>
</dbReference>
<dbReference type="Gene3D" id="3.40.50.170">
    <property type="entry name" value="Formyl transferase, N-terminal domain"/>
    <property type="match status" value="1"/>
</dbReference>
<evidence type="ECO:0000256" key="4">
    <source>
        <dbReference type="HAMAP-Rule" id="MF_01930"/>
    </source>
</evidence>
<comment type="similarity">
    <text evidence="4">Belongs to the GART family.</text>
</comment>
<feature type="site" description="Raises pKa of active site His" evidence="4">
    <location>
        <position position="155"/>
    </location>
</feature>
<gene>
    <name evidence="4" type="primary">purN</name>
    <name evidence="6" type="ORF">Y958_16880</name>
</gene>
<comment type="catalytic activity">
    <reaction evidence="4">
        <text>N(1)-(5-phospho-beta-D-ribosyl)glycinamide + (6R)-10-formyltetrahydrofolate = N(2)-formyl-N(1)-(5-phospho-beta-D-ribosyl)glycinamide + (6S)-5,6,7,8-tetrahydrofolate + H(+)</text>
        <dbReference type="Rhea" id="RHEA:15053"/>
        <dbReference type="ChEBI" id="CHEBI:15378"/>
        <dbReference type="ChEBI" id="CHEBI:57453"/>
        <dbReference type="ChEBI" id="CHEBI:143788"/>
        <dbReference type="ChEBI" id="CHEBI:147286"/>
        <dbReference type="ChEBI" id="CHEBI:195366"/>
        <dbReference type="EC" id="2.1.2.2"/>
    </reaction>
</comment>
<dbReference type="RefSeq" id="WP_088873172.1">
    <property type="nucleotide sequence ID" value="NZ_CP022111.1"/>
</dbReference>
<dbReference type="SUPFAM" id="SSF53328">
    <property type="entry name" value="Formyltransferase"/>
    <property type="match status" value="1"/>
</dbReference>
<evidence type="ECO:0000256" key="3">
    <source>
        <dbReference type="ARBA" id="ARBA00022755"/>
    </source>
</evidence>
<dbReference type="GO" id="GO:0004644">
    <property type="term" value="F:phosphoribosylglycinamide formyltransferase activity"/>
    <property type="evidence" value="ECO:0007669"/>
    <property type="project" value="UniProtKB-UniRule"/>
</dbReference>
<evidence type="ECO:0000313" key="7">
    <source>
        <dbReference type="Proteomes" id="UP000197153"/>
    </source>
</evidence>
<dbReference type="CDD" id="cd08645">
    <property type="entry name" value="FMT_core_GART"/>
    <property type="match status" value="1"/>
</dbReference>
<dbReference type="EC" id="2.1.2.2" evidence="4"/>
<feature type="binding site" evidence="4">
    <location>
        <position position="75"/>
    </location>
    <ligand>
        <name>(6R)-10-formyltetrahydrofolate</name>
        <dbReference type="ChEBI" id="CHEBI:195366"/>
    </ligand>
</feature>
<feature type="binding site" evidence="4">
    <location>
        <position position="117"/>
    </location>
    <ligand>
        <name>(6R)-10-formyltetrahydrofolate</name>
        <dbReference type="ChEBI" id="CHEBI:195366"/>
    </ligand>
</feature>
<accession>A0A248JVH4</accession>
<evidence type="ECO:0000259" key="5">
    <source>
        <dbReference type="Pfam" id="PF00551"/>
    </source>
</evidence>
<organism evidence="6 7">
    <name type="scientific">Nitrospirillum viridazoti CBAmc</name>
    <dbReference type="NCBI Taxonomy" id="1441467"/>
    <lineage>
        <taxon>Bacteria</taxon>
        <taxon>Pseudomonadati</taxon>
        <taxon>Pseudomonadota</taxon>
        <taxon>Alphaproteobacteria</taxon>
        <taxon>Rhodospirillales</taxon>
        <taxon>Azospirillaceae</taxon>
        <taxon>Nitrospirillum</taxon>
        <taxon>Nitrospirillum viridazoti</taxon>
    </lineage>
</organism>
<dbReference type="InterPro" id="IPR004607">
    <property type="entry name" value="GART"/>
</dbReference>
<feature type="active site" description="Proton donor" evidence="4">
    <location>
        <position position="119"/>
    </location>
</feature>
<dbReference type="GO" id="GO:0005829">
    <property type="term" value="C:cytosol"/>
    <property type="evidence" value="ECO:0007669"/>
    <property type="project" value="TreeGrafter"/>
</dbReference>
<feature type="domain" description="Formyl transferase N-terminal" evidence="5">
    <location>
        <begin position="13"/>
        <end position="192"/>
    </location>
</feature>
<keyword evidence="3 4" id="KW-0658">Purine biosynthesis</keyword>
<name>A0A248JVH4_9PROT</name>
<evidence type="ECO:0000256" key="1">
    <source>
        <dbReference type="ARBA" id="ARBA00005054"/>
    </source>
</evidence>
<evidence type="ECO:0000313" key="6">
    <source>
        <dbReference type="EMBL" id="ASG22599.1"/>
    </source>
</evidence>
<dbReference type="GO" id="GO:0006189">
    <property type="term" value="P:'de novo' IMP biosynthetic process"/>
    <property type="evidence" value="ECO:0007669"/>
    <property type="project" value="UniProtKB-UniRule"/>
</dbReference>
<dbReference type="PANTHER" id="PTHR43369:SF2">
    <property type="entry name" value="PHOSPHORIBOSYLGLYCINAMIDE FORMYLTRANSFERASE"/>
    <property type="match status" value="1"/>
</dbReference>
<dbReference type="FunFam" id="3.40.50.170:FF:000007">
    <property type="entry name" value="Phosphoribosylglycinamide formyltransferase"/>
    <property type="match status" value="1"/>
</dbReference>
<comment type="pathway">
    <text evidence="1 4">Purine metabolism; IMP biosynthesis via de novo pathway; N(2)-formyl-N(1)-(5-phospho-D-ribosyl)glycinamide from N(1)-(5-phospho-D-ribosyl)glycinamide (10-formyl THF route): step 1/1.</text>
</comment>
<feature type="binding site" evidence="4">
    <location>
        <begin position="22"/>
        <end position="24"/>
    </location>
    <ligand>
        <name>N(1)-(5-phospho-beta-D-ribosyl)glycinamide</name>
        <dbReference type="ChEBI" id="CHEBI:143788"/>
    </ligand>
</feature>
<keyword evidence="2 4" id="KW-0808">Transferase</keyword>
<proteinExistence type="inferred from homology"/>
<dbReference type="HAMAP" id="MF_01930">
    <property type="entry name" value="PurN"/>
    <property type="match status" value="1"/>
</dbReference>
<dbReference type="UniPathway" id="UPA00074">
    <property type="reaction ID" value="UER00126"/>
</dbReference>
<protein>
    <recommendedName>
        <fullName evidence="4">Phosphoribosylglycinamide formyltransferase</fullName>
        <ecNumber evidence="4">2.1.2.2</ecNumber>
    </recommendedName>
    <alternativeName>
        <fullName evidence="4">5'-phosphoribosylglycinamide transformylase</fullName>
    </alternativeName>
    <alternativeName>
        <fullName evidence="4">GAR transformylase</fullName>
        <shortName evidence="4">GART</shortName>
    </alternativeName>
</protein>
<reference evidence="6 7" key="1">
    <citation type="submission" date="2017-06" db="EMBL/GenBank/DDBJ databases">
        <title>Complete genome sequence of Nitrospirillum amazonense strain CBAmC, an endophytic nitrogen-fixing and plant growth-promoting bacterium, isolated from sugarcane.</title>
        <authorList>
            <person name="Schwab S."/>
            <person name="dos Santos Teixeira K.R."/>
            <person name="Simoes Araujo J.L."/>
            <person name="Soares Vidal M."/>
            <person name="Borges de Freitas H.R."/>
            <person name="Rivello Crivelaro A.L."/>
            <person name="Bueno de Camargo Nunes A."/>
            <person name="dos Santos C.M."/>
            <person name="Palmeira da Silva Rosa D."/>
            <person name="da Silva Padilha D."/>
            <person name="da Silva E."/>
            <person name="Araujo Terra L."/>
            <person name="Soares Mendes V."/>
            <person name="Farinelli L."/>
            <person name="Magalhaes Cruz L."/>
            <person name="Baldani J.I."/>
        </authorList>
    </citation>
    <scope>NUCLEOTIDE SEQUENCE [LARGE SCALE GENOMIC DNA]</scope>
    <source>
        <strain evidence="6 7">CBAmC</strain>
    </source>
</reference>
<dbReference type="Proteomes" id="UP000197153">
    <property type="component" value="Chromosome 2"/>
</dbReference>
<dbReference type="KEGG" id="nao:Y958_16880"/>
<dbReference type="NCBIfam" id="TIGR00639">
    <property type="entry name" value="PurN"/>
    <property type="match status" value="1"/>
</dbReference>
<comment type="function">
    <text evidence="4">Catalyzes the transfer of a formyl group from 10-formyltetrahydrofolate to 5-phospho-ribosyl-glycinamide (GAR), producing 5-phospho-ribosyl-N-formylglycinamide (FGAR) and tetrahydrofolate.</text>
</comment>
<dbReference type="PANTHER" id="PTHR43369">
    <property type="entry name" value="PHOSPHORIBOSYLGLYCINAMIDE FORMYLTRANSFERASE"/>
    <property type="match status" value="1"/>
</dbReference>
<dbReference type="AlphaFoldDB" id="A0A248JVH4"/>
<dbReference type="InterPro" id="IPR036477">
    <property type="entry name" value="Formyl_transf_N_sf"/>
</dbReference>
<dbReference type="EMBL" id="CP022111">
    <property type="protein sequence ID" value="ASG22599.1"/>
    <property type="molecule type" value="Genomic_DNA"/>
</dbReference>
<feature type="binding site" evidence="4">
    <location>
        <begin position="100"/>
        <end position="103"/>
    </location>
    <ligand>
        <name>(6R)-10-formyltetrahydrofolate</name>
        <dbReference type="ChEBI" id="CHEBI:195366"/>
    </ligand>
</feature>
<dbReference type="InterPro" id="IPR002376">
    <property type="entry name" value="Formyl_transf_N"/>
</dbReference>
<sequence length="225" mass="23841">MARLNSGTPGKLKLGVLISGRGSNLQSLMNAAAAPDFPATVALVLSNKADAAGLERARSAGIPALALPHKDYADKPAFEQAMTRALEDAGVQLVCLAGFMRLLSPWFVDHWRDRLINIHPSLLPAFPGIDTHQRALDAGVRFHGCTVHYVRSEVDSGPIVAQAAVPVQSDDTADTLSARVLAAEHELYPLAVRLIAEGRVTVEGDRAVLACPLPIPATALNPRPA</sequence>